<dbReference type="EC" id="3.1.1.31" evidence="5 7"/>
<comment type="caution">
    <text evidence="9">The sequence shown here is derived from an EMBL/GenBank/DDBJ whole genome shotgun (WGS) entry which is preliminary data.</text>
</comment>
<keyword evidence="7" id="KW-0378">Hydrolase</keyword>
<dbReference type="AlphaFoldDB" id="A0A562J0R0"/>
<comment type="similarity">
    <text evidence="4 7">Belongs to the glucosamine/galactosamine-6-phosphate isomerase family. 6-phosphogluconolactonase subfamily.</text>
</comment>
<feature type="domain" description="Glucosamine/galactosamine-6-phosphate isomerase" evidence="8">
    <location>
        <begin position="19"/>
        <end position="235"/>
    </location>
</feature>
<dbReference type="RefSeq" id="WP_144570649.1">
    <property type="nucleotide sequence ID" value="NZ_VLKG01000002.1"/>
</dbReference>
<dbReference type="InterPro" id="IPR005900">
    <property type="entry name" value="6-phosphogluconolactonase_DevB"/>
</dbReference>
<comment type="pathway">
    <text evidence="3 7">Carbohydrate degradation; pentose phosphate pathway; D-ribulose 5-phosphate from D-glucose 6-phosphate (oxidative stage): step 2/3.</text>
</comment>
<dbReference type="InterPro" id="IPR037171">
    <property type="entry name" value="NagB/RpiA_transferase-like"/>
</dbReference>
<protein>
    <recommendedName>
        <fullName evidence="6 7">6-phosphogluconolactonase</fullName>
        <shortName evidence="7">6PGL</shortName>
        <ecNumber evidence="5 7">3.1.1.31</ecNumber>
    </recommendedName>
</protein>
<evidence type="ECO:0000256" key="5">
    <source>
        <dbReference type="ARBA" id="ARBA00013198"/>
    </source>
</evidence>
<evidence type="ECO:0000256" key="4">
    <source>
        <dbReference type="ARBA" id="ARBA00010662"/>
    </source>
</evidence>
<dbReference type="CDD" id="cd01400">
    <property type="entry name" value="6PGL"/>
    <property type="match status" value="1"/>
</dbReference>
<gene>
    <name evidence="7" type="primary">pgl</name>
    <name evidence="9" type="ORF">LX59_00926</name>
</gene>
<organism evidence="9 10">
    <name type="scientific">Azomonas agilis</name>
    <dbReference type="NCBI Taxonomy" id="116849"/>
    <lineage>
        <taxon>Bacteria</taxon>
        <taxon>Pseudomonadati</taxon>
        <taxon>Pseudomonadota</taxon>
        <taxon>Gammaproteobacteria</taxon>
        <taxon>Pseudomonadales</taxon>
        <taxon>Pseudomonadaceae</taxon>
        <taxon>Azomonas</taxon>
    </lineage>
</organism>
<dbReference type="Pfam" id="PF01182">
    <property type="entry name" value="Glucosamine_iso"/>
    <property type="match status" value="1"/>
</dbReference>
<sequence length="237" mass="25373">MVISDIPFPAGVRTHTAQDATQQAQALAAAVAKALGQALEHQDNASLLVSGGRSPIAFFEALSEYPLAWTRIQVGLVDERWVAPDQPGSNEALVRTHLLRHQATLAQFVGLYTPASHLEQAADQASQNLLALKRPVDVVVLGMGEDGHTASLFPGNSALAQALAPDGSALCLPMQAPVAPHPRLTLTYPVLSAAQHLFLAVQGMAKLETLNQALQLEPCQMPIRAFLDQPLELYWCP</sequence>
<reference evidence="9 10" key="1">
    <citation type="submission" date="2019-07" db="EMBL/GenBank/DDBJ databases">
        <title>Genomic Encyclopedia of Type Strains, Phase I: the one thousand microbial genomes (KMG-I) project.</title>
        <authorList>
            <person name="Kyrpides N."/>
        </authorList>
    </citation>
    <scope>NUCLEOTIDE SEQUENCE [LARGE SCALE GENOMIC DNA]</scope>
    <source>
        <strain evidence="9 10">DSM 375</strain>
    </source>
</reference>
<evidence type="ECO:0000256" key="1">
    <source>
        <dbReference type="ARBA" id="ARBA00000832"/>
    </source>
</evidence>
<evidence type="ECO:0000256" key="7">
    <source>
        <dbReference type="RuleBase" id="RU365095"/>
    </source>
</evidence>
<evidence type="ECO:0000259" key="8">
    <source>
        <dbReference type="Pfam" id="PF01182"/>
    </source>
</evidence>
<dbReference type="Proteomes" id="UP000319627">
    <property type="component" value="Unassembled WGS sequence"/>
</dbReference>
<accession>A0A562J0R0</accession>
<dbReference type="GO" id="GO:0017057">
    <property type="term" value="F:6-phosphogluconolactonase activity"/>
    <property type="evidence" value="ECO:0007669"/>
    <property type="project" value="UniProtKB-UniRule"/>
</dbReference>
<dbReference type="PANTHER" id="PTHR11054:SF0">
    <property type="entry name" value="6-PHOSPHOGLUCONOLACTONASE"/>
    <property type="match status" value="1"/>
</dbReference>
<name>A0A562J0R0_9GAMM</name>
<dbReference type="GO" id="GO:0005975">
    <property type="term" value="P:carbohydrate metabolic process"/>
    <property type="evidence" value="ECO:0007669"/>
    <property type="project" value="UniProtKB-UniRule"/>
</dbReference>
<dbReference type="Gene3D" id="3.40.50.1360">
    <property type="match status" value="1"/>
</dbReference>
<comment type="catalytic activity">
    <reaction evidence="1 7">
        <text>6-phospho-D-glucono-1,5-lactone + H2O = 6-phospho-D-gluconate + H(+)</text>
        <dbReference type="Rhea" id="RHEA:12556"/>
        <dbReference type="ChEBI" id="CHEBI:15377"/>
        <dbReference type="ChEBI" id="CHEBI:15378"/>
        <dbReference type="ChEBI" id="CHEBI:57955"/>
        <dbReference type="ChEBI" id="CHEBI:58759"/>
        <dbReference type="EC" id="3.1.1.31"/>
    </reaction>
</comment>
<dbReference type="OrthoDB" id="9810967at2"/>
<dbReference type="InterPro" id="IPR039104">
    <property type="entry name" value="6PGL"/>
</dbReference>
<evidence type="ECO:0000256" key="6">
    <source>
        <dbReference type="ARBA" id="ARBA00020337"/>
    </source>
</evidence>
<proteinExistence type="inferred from homology"/>
<dbReference type="UniPathway" id="UPA00115">
    <property type="reaction ID" value="UER00409"/>
</dbReference>
<dbReference type="EMBL" id="VLKG01000002">
    <property type="protein sequence ID" value="TWH76881.1"/>
    <property type="molecule type" value="Genomic_DNA"/>
</dbReference>
<dbReference type="GO" id="GO:0006098">
    <property type="term" value="P:pentose-phosphate shunt"/>
    <property type="evidence" value="ECO:0007669"/>
    <property type="project" value="UniProtKB-UniPathway"/>
</dbReference>
<dbReference type="NCBIfam" id="TIGR01198">
    <property type="entry name" value="pgl"/>
    <property type="match status" value="1"/>
</dbReference>
<evidence type="ECO:0000256" key="3">
    <source>
        <dbReference type="ARBA" id="ARBA00004961"/>
    </source>
</evidence>
<keyword evidence="10" id="KW-1185">Reference proteome</keyword>
<comment type="function">
    <text evidence="2 7">Hydrolysis of 6-phosphogluconolactone to 6-phosphogluconate.</text>
</comment>
<dbReference type="SUPFAM" id="SSF100950">
    <property type="entry name" value="NagB/RpiA/CoA transferase-like"/>
    <property type="match status" value="1"/>
</dbReference>
<evidence type="ECO:0000313" key="9">
    <source>
        <dbReference type="EMBL" id="TWH76881.1"/>
    </source>
</evidence>
<dbReference type="InterPro" id="IPR006148">
    <property type="entry name" value="Glc/Gal-6P_isomerase"/>
</dbReference>
<evidence type="ECO:0000313" key="10">
    <source>
        <dbReference type="Proteomes" id="UP000319627"/>
    </source>
</evidence>
<dbReference type="PANTHER" id="PTHR11054">
    <property type="entry name" value="6-PHOSPHOGLUCONOLACTONASE"/>
    <property type="match status" value="1"/>
</dbReference>
<evidence type="ECO:0000256" key="2">
    <source>
        <dbReference type="ARBA" id="ARBA00002681"/>
    </source>
</evidence>